<dbReference type="EMBL" id="HBGL01013083">
    <property type="protein sequence ID" value="CAD9305146.1"/>
    <property type="molecule type" value="Transcribed_RNA"/>
</dbReference>
<sequence length="416" mass="45646">MQQIRAFGALLNGNSRRGGTSKESNSERRSTQAPHPTRENDGNRVELAAPAAAALSMANRAREVAQYLPTTHAALRAAGTSTEIDAYSTPPPSGPVSRLHRVKSPVATPGSEHGDRLESPNGTLFTYREHATRYQVQNYLPPVGTQVHISGTDRAVLIDWLSEVCTAYGLSRDAAHLSIGLMDKYLSISAEPVARRRLQLAGAACLLLGAKLEDRRRFRFTDLASLCDHQYEPREFGTAETALLEALEWRLAPPTAVGFVQCMVLSLANEAGEGDDSARTLLDIDLAGVQDKDFDEWMCDMFPTELYRRSMRAVDAGILHPGFLSELTGSTELLAAASVTLALGDGDSGRETTFISKAVKKWKLDEPTVRKAVEWLRPIAHAAAFDDDEEANAAEPEDHVRQPWHQDVLVCVRRFM</sequence>
<evidence type="ECO:0000313" key="7">
    <source>
        <dbReference type="EMBL" id="CAD9305146.1"/>
    </source>
</evidence>
<dbReference type="InterPro" id="IPR013763">
    <property type="entry name" value="Cyclin-like_dom"/>
</dbReference>
<organism evidence="7">
    <name type="scientific">Sexangularia sp. CB-2014</name>
    <dbReference type="NCBI Taxonomy" id="1486929"/>
    <lineage>
        <taxon>Eukaryota</taxon>
        <taxon>Amoebozoa</taxon>
        <taxon>Tubulinea</taxon>
        <taxon>Elardia</taxon>
        <taxon>Arcellinida</taxon>
        <taxon>Arcellinida incertae sedis</taxon>
        <taxon>Sexangularia</taxon>
    </lineage>
</organism>
<dbReference type="InterPro" id="IPR039361">
    <property type="entry name" value="Cyclin"/>
</dbReference>
<dbReference type="SMART" id="SM00385">
    <property type="entry name" value="CYCLIN"/>
    <property type="match status" value="1"/>
</dbReference>
<evidence type="ECO:0000256" key="2">
    <source>
        <dbReference type="ARBA" id="ARBA00023127"/>
    </source>
</evidence>
<dbReference type="AlphaFoldDB" id="A0A7S1VPC0"/>
<feature type="region of interest" description="Disordered" evidence="5">
    <location>
        <begin position="1"/>
        <end position="44"/>
    </location>
</feature>
<proteinExistence type="inferred from homology"/>
<evidence type="ECO:0000256" key="5">
    <source>
        <dbReference type="SAM" id="MobiDB-lite"/>
    </source>
</evidence>
<comment type="similarity">
    <text evidence="4">Belongs to the cyclin family.</text>
</comment>
<dbReference type="FunFam" id="1.10.472.10:FF:000057">
    <property type="entry name" value="Cyclin N-terminal domain containing 2"/>
    <property type="match status" value="1"/>
</dbReference>
<evidence type="ECO:0000256" key="1">
    <source>
        <dbReference type="ARBA" id="ARBA00022618"/>
    </source>
</evidence>
<reference evidence="7" key="1">
    <citation type="submission" date="2021-01" db="EMBL/GenBank/DDBJ databases">
        <authorList>
            <person name="Corre E."/>
            <person name="Pelletier E."/>
            <person name="Niang G."/>
            <person name="Scheremetjew M."/>
            <person name="Finn R."/>
            <person name="Kale V."/>
            <person name="Holt S."/>
            <person name="Cochrane G."/>
            <person name="Meng A."/>
            <person name="Brown T."/>
            <person name="Cohen L."/>
        </authorList>
    </citation>
    <scope>NUCLEOTIDE SEQUENCE</scope>
    <source>
        <strain evidence="7">ATCC 50979</strain>
    </source>
</reference>
<dbReference type="PANTHER" id="PTHR10177">
    <property type="entry name" value="CYCLINS"/>
    <property type="match status" value="1"/>
</dbReference>
<name>A0A7S1VPC0_9EUKA</name>
<feature type="compositionally biased region" description="Polar residues" evidence="5">
    <location>
        <begin position="12"/>
        <end position="23"/>
    </location>
</feature>
<evidence type="ECO:0000256" key="4">
    <source>
        <dbReference type="RuleBase" id="RU000383"/>
    </source>
</evidence>
<dbReference type="GO" id="GO:0051301">
    <property type="term" value="P:cell division"/>
    <property type="evidence" value="ECO:0007669"/>
    <property type="project" value="UniProtKB-KW"/>
</dbReference>
<dbReference type="InterPro" id="IPR048258">
    <property type="entry name" value="Cyclins_cyclin-box"/>
</dbReference>
<dbReference type="InterPro" id="IPR036915">
    <property type="entry name" value="Cyclin-like_sf"/>
</dbReference>
<dbReference type="Gene3D" id="1.10.472.10">
    <property type="entry name" value="Cyclin-like"/>
    <property type="match status" value="2"/>
</dbReference>
<keyword evidence="3" id="KW-0131">Cell cycle</keyword>
<feature type="domain" description="Cyclin-like" evidence="6">
    <location>
        <begin position="159"/>
        <end position="245"/>
    </location>
</feature>
<protein>
    <recommendedName>
        <fullName evidence="6">Cyclin-like domain-containing protein</fullName>
    </recommendedName>
</protein>
<keyword evidence="1" id="KW-0132">Cell division</keyword>
<accession>A0A7S1VPC0</accession>
<feature type="compositionally biased region" description="Basic and acidic residues" evidence="5">
    <location>
        <begin position="24"/>
        <end position="44"/>
    </location>
</feature>
<dbReference type="PROSITE" id="PS00292">
    <property type="entry name" value="CYCLINS"/>
    <property type="match status" value="1"/>
</dbReference>
<evidence type="ECO:0000259" key="6">
    <source>
        <dbReference type="SMART" id="SM00385"/>
    </source>
</evidence>
<evidence type="ECO:0000256" key="3">
    <source>
        <dbReference type="ARBA" id="ARBA00023306"/>
    </source>
</evidence>
<dbReference type="InterPro" id="IPR006671">
    <property type="entry name" value="Cyclin_N"/>
</dbReference>
<keyword evidence="2 4" id="KW-0195">Cyclin</keyword>
<gene>
    <name evidence="7" type="ORF">SSP0437_LOCUS10227</name>
</gene>
<dbReference type="SUPFAM" id="SSF47954">
    <property type="entry name" value="Cyclin-like"/>
    <property type="match status" value="1"/>
</dbReference>
<dbReference type="Pfam" id="PF00134">
    <property type="entry name" value="Cyclin_N"/>
    <property type="match status" value="1"/>
</dbReference>